<organism evidence="1 2">
    <name type="scientific">Akkermansia muciniphila</name>
    <dbReference type="NCBI Taxonomy" id="239935"/>
    <lineage>
        <taxon>Bacteria</taxon>
        <taxon>Pseudomonadati</taxon>
        <taxon>Verrucomicrobiota</taxon>
        <taxon>Verrucomicrobiia</taxon>
        <taxon>Verrucomicrobiales</taxon>
        <taxon>Akkermansiaceae</taxon>
        <taxon>Akkermansia</taxon>
    </lineage>
</organism>
<dbReference type="AlphaFoldDB" id="A0AAP8T8E2"/>
<sequence length="147" mass="16200">MQTTSISQTVGSEMFPSKGAVKSWLKATGKNRDWLATQCGVSKRTVDCWFSSSGKIPAKAILVLQSLMSEVENNVSVKDSNTVDSSCFKFGIDLSKAPQRFVVLVLQVAQRLETTPEKAVNCIFEAVMQSKDFAAFVEERKEEVCHA</sequence>
<protein>
    <submittedName>
        <fullName evidence="1">Uncharacterized protein</fullName>
    </submittedName>
</protein>
<dbReference type="Proteomes" id="UP000235914">
    <property type="component" value="Unassembled WGS sequence"/>
</dbReference>
<proteinExistence type="predicted"/>
<evidence type="ECO:0000313" key="2">
    <source>
        <dbReference type="Proteomes" id="UP000235914"/>
    </source>
</evidence>
<reference evidence="1 2" key="1">
    <citation type="journal article" date="2017" name="BMC Genomics">
        <title>Genome sequencing of 39 Akkermansia muciniphila isolates reveals its population structure, genomic and functional diverisity, and global distribution in mammalian gut microbiotas.</title>
        <authorList>
            <person name="Guo X."/>
            <person name="Li S."/>
            <person name="Zhang J."/>
            <person name="Wu F."/>
            <person name="Li X."/>
            <person name="Wu D."/>
            <person name="Zhang M."/>
            <person name="Ou Z."/>
            <person name="Jie Z."/>
            <person name="Yan Q."/>
            <person name="Li P."/>
            <person name="Yi J."/>
            <person name="Peng Y."/>
        </authorList>
    </citation>
    <scope>NUCLEOTIDE SEQUENCE [LARGE SCALE GENOMIC DNA]</scope>
    <source>
        <strain evidence="1 2">GP43</strain>
    </source>
</reference>
<name>A0AAP8T8E2_9BACT</name>
<dbReference type="RefSeq" id="WP_102736182.1">
    <property type="nucleotide sequence ID" value="NZ_PJKN01000008.1"/>
</dbReference>
<accession>A0AAP8T8E2</accession>
<gene>
    <name evidence="1" type="ORF">CXU09_11800</name>
</gene>
<evidence type="ECO:0000313" key="1">
    <source>
        <dbReference type="EMBL" id="PNC53371.1"/>
    </source>
</evidence>
<comment type="caution">
    <text evidence="1">The sequence shown here is derived from an EMBL/GenBank/DDBJ whole genome shotgun (WGS) entry which is preliminary data.</text>
</comment>
<dbReference type="EMBL" id="PJKN01000008">
    <property type="protein sequence ID" value="PNC53371.1"/>
    <property type="molecule type" value="Genomic_DNA"/>
</dbReference>